<dbReference type="SUPFAM" id="SSF53850">
    <property type="entry name" value="Periplasmic binding protein-like II"/>
    <property type="match status" value="1"/>
</dbReference>
<dbReference type="PANTHER" id="PTHR30419:SF2">
    <property type="entry name" value="LYSR FAMILY TRANSCRIPTIONAL REGULATOR"/>
    <property type="match status" value="1"/>
</dbReference>
<organism evidence="6 7">
    <name type="scientific">Trinickia dinghuensis</name>
    <dbReference type="NCBI Taxonomy" id="2291023"/>
    <lineage>
        <taxon>Bacteria</taxon>
        <taxon>Pseudomonadati</taxon>
        <taxon>Pseudomonadota</taxon>
        <taxon>Betaproteobacteria</taxon>
        <taxon>Burkholderiales</taxon>
        <taxon>Burkholderiaceae</taxon>
        <taxon>Trinickia</taxon>
    </lineage>
</organism>
<dbReference type="GO" id="GO:0005829">
    <property type="term" value="C:cytosol"/>
    <property type="evidence" value="ECO:0007669"/>
    <property type="project" value="TreeGrafter"/>
</dbReference>
<dbReference type="Gene3D" id="1.10.10.10">
    <property type="entry name" value="Winged helix-like DNA-binding domain superfamily/Winged helix DNA-binding domain"/>
    <property type="match status" value="1"/>
</dbReference>
<comment type="similarity">
    <text evidence="1">Belongs to the LysR transcriptional regulatory family.</text>
</comment>
<evidence type="ECO:0000256" key="1">
    <source>
        <dbReference type="ARBA" id="ARBA00009437"/>
    </source>
</evidence>
<evidence type="ECO:0000313" key="7">
    <source>
        <dbReference type="Proteomes" id="UP000256838"/>
    </source>
</evidence>
<accession>A0A3D8K3K4</accession>
<dbReference type="RefSeq" id="WP_115532903.1">
    <property type="nucleotide sequence ID" value="NZ_QRGA01000004.1"/>
</dbReference>
<reference evidence="6 7" key="1">
    <citation type="submission" date="2018-08" db="EMBL/GenBank/DDBJ databases">
        <title>Paraburkholderia sp. DHOM06 isolated from forest soil.</title>
        <authorList>
            <person name="Gao Z.-H."/>
            <person name="Qiu L.-H."/>
        </authorList>
    </citation>
    <scope>NUCLEOTIDE SEQUENCE [LARGE SCALE GENOMIC DNA]</scope>
    <source>
        <strain evidence="6 7">DHOM06</strain>
    </source>
</reference>
<dbReference type="Gene3D" id="3.40.190.290">
    <property type="match status" value="1"/>
</dbReference>
<evidence type="ECO:0000256" key="2">
    <source>
        <dbReference type="ARBA" id="ARBA00023015"/>
    </source>
</evidence>
<dbReference type="Pfam" id="PF03466">
    <property type="entry name" value="LysR_substrate"/>
    <property type="match status" value="1"/>
</dbReference>
<dbReference type="InterPro" id="IPR050950">
    <property type="entry name" value="HTH-type_LysR_regulators"/>
</dbReference>
<dbReference type="SUPFAM" id="SSF46785">
    <property type="entry name" value="Winged helix' DNA-binding domain"/>
    <property type="match status" value="1"/>
</dbReference>
<dbReference type="PROSITE" id="PS50931">
    <property type="entry name" value="HTH_LYSR"/>
    <property type="match status" value="1"/>
</dbReference>
<dbReference type="GO" id="GO:0003700">
    <property type="term" value="F:DNA-binding transcription factor activity"/>
    <property type="evidence" value="ECO:0007669"/>
    <property type="project" value="InterPro"/>
</dbReference>
<dbReference type="Proteomes" id="UP000256838">
    <property type="component" value="Unassembled WGS sequence"/>
</dbReference>
<dbReference type="GO" id="GO:0003677">
    <property type="term" value="F:DNA binding"/>
    <property type="evidence" value="ECO:0007669"/>
    <property type="project" value="UniProtKB-KW"/>
</dbReference>
<dbReference type="InterPro" id="IPR005119">
    <property type="entry name" value="LysR_subst-bd"/>
</dbReference>
<keyword evidence="7" id="KW-1185">Reference proteome</keyword>
<keyword evidence="2" id="KW-0805">Transcription regulation</keyword>
<keyword evidence="3" id="KW-0238">DNA-binding</keyword>
<dbReference type="OrthoDB" id="9785974at2"/>
<evidence type="ECO:0000256" key="4">
    <source>
        <dbReference type="ARBA" id="ARBA00023163"/>
    </source>
</evidence>
<dbReference type="AlphaFoldDB" id="A0A3D8K3K4"/>
<comment type="caution">
    <text evidence="6">The sequence shown here is derived from an EMBL/GenBank/DDBJ whole genome shotgun (WGS) entry which is preliminary data.</text>
</comment>
<feature type="domain" description="HTH lysR-type" evidence="5">
    <location>
        <begin position="5"/>
        <end position="62"/>
    </location>
</feature>
<dbReference type="Pfam" id="PF00126">
    <property type="entry name" value="HTH_1"/>
    <property type="match status" value="1"/>
</dbReference>
<evidence type="ECO:0000313" key="6">
    <source>
        <dbReference type="EMBL" id="RDU99455.1"/>
    </source>
</evidence>
<dbReference type="CDD" id="cd08421">
    <property type="entry name" value="PBP2_LTTR_like_1"/>
    <property type="match status" value="1"/>
</dbReference>
<dbReference type="PANTHER" id="PTHR30419">
    <property type="entry name" value="HTH-TYPE TRANSCRIPTIONAL REGULATOR YBHD"/>
    <property type="match status" value="1"/>
</dbReference>
<dbReference type="InterPro" id="IPR000847">
    <property type="entry name" value="LysR_HTH_N"/>
</dbReference>
<dbReference type="FunFam" id="1.10.10.10:FF:000001">
    <property type="entry name" value="LysR family transcriptional regulator"/>
    <property type="match status" value="1"/>
</dbReference>
<sequence length="313" mass="34676">MGMHFDLVDLRLMSAIAETNSLTRGAERSCMSVPAASTRIKNLEESMGSKLLFRTSQGVTLTPPGQAFLHHARLVLSQLENLRGDMQEYARGIKGHIRLFANTTATTEFLPNDLRDFLATHPDVNIGLKERLSHDIVRAISEGWADVGIVAGEVRTESLMTLPYRRDKLILAVHPSHPLADHQSIPFAETTGFDFIGLPEASAIHTFLNRVVNDLHKTLQVRIEVGNFEALCRMVEANVGIGVLPFSSAARYARLMNVKLVSIEDDWATRNLLICIRSLDLLPSFTRELVDQLTGKAQDDDHIHNAVQVAVAP</sequence>
<evidence type="ECO:0000256" key="3">
    <source>
        <dbReference type="ARBA" id="ARBA00023125"/>
    </source>
</evidence>
<protein>
    <submittedName>
        <fullName evidence="6">LysR family transcriptional regulator</fullName>
    </submittedName>
</protein>
<name>A0A3D8K3K4_9BURK</name>
<dbReference type="EMBL" id="QRGA01000004">
    <property type="protein sequence ID" value="RDU99455.1"/>
    <property type="molecule type" value="Genomic_DNA"/>
</dbReference>
<evidence type="ECO:0000259" key="5">
    <source>
        <dbReference type="PROSITE" id="PS50931"/>
    </source>
</evidence>
<dbReference type="InterPro" id="IPR036388">
    <property type="entry name" value="WH-like_DNA-bd_sf"/>
</dbReference>
<gene>
    <name evidence="6" type="ORF">DWV00_07255</name>
</gene>
<dbReference type="InterPro" id="IPR036390">
    <property type="entry name" value="WH_DNA-bd_sf"/>
</dbReference>
<proteinExistence type="inferred from homology"/>
<keyword evidence="4" id="KW-0804">Transcription</keyword>